<dbReference type="EMBL" id="JAUEPT010000001">
    <property type="protein sequence ID" value="KAK0456658.1"/>
    <property type="molecule type" value="Genomic_DNA"/>
</dbReference>
<gene>
    <name evidence="3" type="ORF">EV421DRAFT_1895867</name>
</gene>
<evidence type="ECO:0000256" key="1">
    <source>
        <dbReference type="SAM" id="MobiDB-lite"/>
    </source>
</evidence>
<dbReference type="CDD" id="cd00201">
    <property type="entry name" value="WW"/>
    <property type="match status" value="1"/>
</dbReference>
<name>A0AA39KDB1_9AGAR</name>
<dbReference type="Proteomes" id="UP001175226">
    <property type="component" value="Unassembled WGS sequence"/>
</dbReference>
<dbReference type="InterPro" id="IPR036020">
    <property type="entry name" value="WW_dom_sf"/>
</dbReference>
<organism evidence="3 4">
    <name type="scientific">Armillaria borealis</name>
    <dbReference type="NCBI Taxonomy" id="47425"/>
    <lineage>
        <taxon>Eukaryota</taxon>
        <taxon>Fungi</taxon>
        <taxon>Dikarya</taxon>
        <taxon>Basidiomycota</taxon>
        <taxon>Agaricomycotina</taxon>
        <taxon>Agaricomycetes</taxon>
        <taxon>Agaricomycetidae</taxon>
        <taxon>Agaricales</taxon>
        <taxon>Marasmiineae</taxon>
        <taxon>Physalacriaceae</taxon>
        <taxon>Armillaria</taxon>
    </lineage>
</organism>
<dbReference type="AlphaFoldDB" id="A0AA39KDB1"/>
<feature type="region of interest" description="Disordered" evidence="1">
    <location>
        <begin position="56"/>
        <end position="83"/>
    </location>
</feature>
<proteinExistence type="predicted"/>
<protein>
    <recommendedName>
        <fullName evidence="2">WW domain-containing protein</fullName>
    </recommendedName>
</protein>
<comment type="caution">
    <text evidence="3">The sequence shown here is derived from an EMBL/GenBank/DDBJ whole genome shotgun (WGS) entry which is preliminary data.</text>
</comment>
<evidence type="ECO:0000313" key="3">
    <source>
        <dbReference type="EMBL" id="KAK0456658.1"/>
    </source>
</evidence>
<keyword evidence="4" id="KW-1185">Reference proteome</keyword>
<accession>A0AA39KDB1</accession>
<dbReference type="SMART" id="SM00456">
    <property type="entry name" value="WW"/>
    <property type="match status" value="1"/>
</dbReference>
<feature type="domain" description="WW" evidence="2">
    <location>
        <begin position="9"/>
        <end position="43"/>
    </location>
</feature>
<dbReference type="InterPro" id="IPR001202">
    <property type="entry name" value="WW_dom"/>
</dbReference>
<evidence type="ECO:0000259" key="2">
    <source>
        <dbReference type="SMART" id="SM00456"/>
    </source>
</evidence>
<dbReference type="SUPFAM" id="SSF51045">
    <property type="entry name" value="WW domain"/>
    <property type="match status" value="1"/>
</dbReference>
<sequence length="223" mass="24056">MTRDPKDQALPYGWIKQVHESGHPYYIDTRANPSRSIWVHPYEDDQFLKEHPDIREKTHPAPDYFPENSGHSFSSTSAPHHKRGFFGKLKDKAIGSKEERQAGKDRIAMLQELRSQQYGANQTFYGGHGTSEYRAPQYGASRYPQTVYQQQPVVASQRRQGGGMGGMALPLVGGLAGGLLLGDLLDGGFNDNNNFGGGDSNGGGDFGGGGGDFGGGDFGGGGF</sequence>
<reference evidence="3" key="1">
    <citation type="submission" date="2023-06" db="EMBL/GenBank/DDBJ databases">
        <authorList>
            <consortium name="Lawrence Berkeley National Laboratory"/>
            <person name="Ahrendt S."/>
            <person name="Sahu N."/>
            <person name="Indic B."/>
            <person name="Wong-Bajracharya J."/>
            <person name="Merenyi Z."/>
            <person name="Ke H.-M."/>
            <person name="Monk M."/>
            <person name="Kocsube S."/>
            <person name="Drula E."/>
            <person name="Lipzen A."/>
            <person name="Balint B."/>
            <person name="Henrissat B."/>
            <person name="Andreopoulos B."/>
            <person name="Martin F.M."/>
            <person name="Harder C.B."/>
            <person name="Rigling D."/>
            <person name="Ford K.L."/>
            <person name="Foster G.D."/>
            <person name="Pangilinan J."/>
            <person name="Papanicolaou A."/>
            <person name="Barry K."/>
            <person name="LaButti K."/>
            <person name="Viragh M."/>
            <person name="Koriabine M."/>
            <person name="Yan M."/>
            <person name="Riley R."/>
            <person name="Champramary S."/>
            <person name="Plett K.L."/>
            <person name="Tsai I.J."/>
            <person name="Slot J."/>
            <person name="Sipos G."/>
            <person name="Plett J."/>
            <person name="Nagy L.G."/>
            <person name="Grigoriev I.V."/>
        </authorList>
    </citation>
    <scope>NUCLEOTIDE SEQUENCE</scope>
    <source>
        <strain evidence="3">FPL87.14</strain>
    </source>
</reference>
<dbReference type="Gene3D" id="2.20.70.10">
    <property type="match status" value="1"/>
</dbReference>
<evidence type="ECO:0000313" key="4">
    <source>
        <dbReference type="Proteomes" id="UP001175226"/>
    </source>
</evidence>
<feature type="compositionally biased region" description="Polar residues" evidence="1">
    <location>
        <begin position="69"/>
        <end position="78"/>
    </location>
</feature>